<dbReference type="Proteomes" id="UP000324974">
    <property type="component" value="Chromosome"/>
</dbReference>
<accession>A0A5C1A582</accession>
<name>A0A5C1A582_9BACT</name>
<evidence type="ECO:0000313" key="2">
    <source>
        <dbReference type="EMBL" id="QEL14289.1"/>
    </source>
</evidence>
<evidence type="ECO:0000256" key="1">
    <source>
        <dbReference type="SAM" id="SignalP"/>
    </source>
</evidence>
<sequence>MSCSVPMLVLVTLSGLASAADPVPDLPALLKEYTALGLPLPTTGAKLVKYDTGWAGVDENLDRLPNYFSLAFEIAPASKTQGTVLLIGTATDPAGKYRFQAIKPAVEAMKELRSNETHDLIYAVQCQICGWDKLAAFLFERSQKEAEQTPQKQLLDIAWSYWVDQITVPKIDRTTVFKRLKGLIARDKDFDTEANRALLHSLELALVPSTSKPGSVEALIDDLVDDPTDTGSGFLSPHERSNAFAKIAVLGFDAVPTLIDHLDDDRLTRSMSGGFNNFRSWNLRVKDRIGDLIENLAAEELERGDGGKDIGKGWLPRQQGWPIKKAAAEKWWAGAKKAGEESYLLSRVFPPKRNDGRVRINDHALLVLEIKYPKQIVTLYQTVLEKRADLHIWDLAEIISRSKMTDAEKQNLFRLAADHRDLRTRYIGLYHLAKLDNKVFTTILLDTLEHLPTDVTEKYWWCREAEFTKLAVETDDPRIWPVLEKVIARSSLGLKMEMLKGLTDSTDKRHRGSRLRLLAQYLDDETVRDEKMDQRFDGPGAGFPYRKIEVRNFVTVEIAGFYDLKIEDDNKRSADEWAKLRDQVRKRLKQEFGG</sequence>
<feature type="chain" id="PRO_5022982762" description="HEAT repeat domain-containing protein" evidence="1">
    <location>
        <begin position="20"/>
        <end position="594"/>
    </location>
</feature>
<keyword evidence="3" id="KW-1185">Reference proteome</keyword>
<keyword evidence="1" id="KW-0732">Signal</keyword>
<proteinExistence type="predicted"/>
<protein>
    <recommendedName>
        <fullName evidence="4">HEAT repeat domain-containing protein</fullName>
    </recommendedName>
</protein>
<evidence type="ECO:0008006" key="4">
    <source>
        <dbReference type="Google" id="ProtNLM"/>
    </source>
</evidence>
<dbReference type="EMBL" id="CP042425">
    <property type="protein sequence ID" value="QEL14289.1"/>
    <property type="molecule type" value="Genomic_DNA"/>
</dbReference>
<feature type="signal peptide" evidence="1">
    <location>
        <begin position="1"/>
        <end position="19"/>
    </location>
</feature>
<gene>
    <name evidence="2" type="ORF">PX52LOC_01161</name>
</gene>
<organism evidence="2 3">
    <name type="scientific">Limnoglobus roseus</name>
    <dbReference type="NCBI Taxonomy" id="2598579"/>
    <lineage>
        <taxon>Bacteria</taxon>
        <taxon>Pseudomonadati</taxon>
        <taxon>Planctomycetota</taxon>
        <taxon>Planctomycetia</taxon>
        <taxon>Gemmatales</taxon>
        <taxon>Gemmataceae</taxon>
        <taxon>Limnoglobus</taxon>
    </lineage>
</organism>
<dbReference type="KEGG" id="lrs:PX52LOC_01161"/>
<dbReference type="AlphaFoldDB" id="A0A5C1A582"/>
<reference evidence="3" key="1">
    <citation type="submission" date="2019-08" db="EMBL/GenBank/DDBJ databases">
        <title>Limnoglobus roseus gen. nov., sp. nov., a novel freshwater planctomycete with a giant genome from the family Gemmataceae.</title>
        <authorList>
            <person name="Kulichevskaya I.S."/>
            <person name="Naumoff D.G."/>
            <person name="Miroshnikov K."/>
            <person name="Ivanova A."/>
            <person name="Philippov D.A."/>
            <person name="Hakobyan A."/>
            <person name="Rijpstra I.C."/>
            <person name="Sinninghe Damste J.S."/>
            <person name="Liesack W."/>
            <person name="Dedysh S.N."/>
        </authorList>
    </citation>
    <scope>NUCLEOTIDE SEQUENCE [LARGE SCALE GENOMIC DNA]</scope>
    <source>
        <strain evidence="3">PX52</strain>
    </source>
</reference>
<evidence type="ECO:0000313" key="3">
    <source>
        <dbReference type="Proteomes" id="UP000324974"/>
    </source>
</evidence>